<evidence type="ECO:0000313" key="4">
    <source>
        <dbReference type="Proteomes" id="UP000002384"/>
    </source>
</evidence>
<dbReference type="Proteomes" id="UP000002384">
    <property type="component" value="Chromosome"/>
</dbReference>
<reference evidence="4" key="1">
    <citation type="journal article" date="2011" name="MBio">
        <title>Novel metabolic attributes of the genus Cyanothece, comprising a group of unicellular nitrogen-fixing Cyanobacteria.</title>
        <authorList>
            <person name="Bandyopadhyay A."/>
            <person name="Elvitigala T."/>
            <person name="Welsh E."/>
            <person name="Stockel J."/>
            <person name="Liberton M."/>
            <person name="Min H."/>
            <person name="Sherman L.A."/>
            <person name="Pakrasi H.B."/>
        </authorList>
    </citation>
    <scope>NUCLEOTIDE SEQUENCE [LARGE SCALE GENOMIC DNA]</scope>
    <source>
        <strain evidence="4">PCC 7424</strain>
    </source>
</reference>
<feature type="transmembrane region" description="Helical" evidence="2">
    <location>
        <begin position="385"/>
        <end position="407"/>
    </location>
</feature>
<keyword evidence="4" id="KW-1185">Reference proteome</keyword>
<keyword evidence="2" id="KW-1133">Transmembrane helix</keyword>
<gene>
    <name evidence="3" type="ordered locus">PCC7424_1749</name>
</gene>
<name>B7KC79_GLOC7</name>
<dbReference type="AlphaFoldDB" id="B7KC79"/>
<feature type="region of interest" description="Disordered" evidence="1">
    <location>
        <begin position="751"/>
        <end position="828"/>
    </location>
</feature>
<dbReference type="EMBL" id="CP001291">
    <property type="protein sequence ID" value="ACK70184.1"/>
    <property type="molecule type" value="Genomic_DNA"/>
</dbReference>
<keyword evidence="2" id="KW-0812">Transmembrane</keyword>
<evidence type="ECO:0000313" key="3">
    <source>
        <dbReference type="EMBL" id="ACK70184.1"/>
    </source>
</evidence>
<dbReference type="RefSeq" id="WP_012599127.1">
    <property type="nucleotide sequence ID" value="NC_011729.1"/>
</dbReference>
<keyword evidence="2" id="KW-0472">Membrane</keyword>
<dbReference type="HOGENOM" id="CLU_015109_0_0_3"/>
<feature type="compositionally biased region" description="Low complexity" evidence="1">
    <location>
        <begin position="792"/>
        <end position="805"/>
    </location>
</feature>
<evidence type="ECO:0000256" key="2">
    <source>
        <dbReference type="SAM" id="Phobius"/>
    </source>
</evidence>
<dbReference type="STRING" id="65393.PCC7424_1749"/>
<dbReference type="OrthoDB" id="524102at2"/>
<accession>B7KC79</accession>
<protein>
    <submittedName>
        <fullName evidence="3">Uncharacterized protein</fullName>
    </submittedName>
</protein>
<proteinExistence type="predicted"/>
<evidence type="ECO:0000256" key="1">
    <source>
        <dbReference type="SAM" id="MobiDB-lite"/>
    </source>
</evidence>
<sequence length="828" mass="92481">MTQADQRTTENPQQMTRVGFPFGVIRSPSTEISLRAGETFTLSVTVANEGNQSVILDLSIEDTGEENLGKWCLSPHTSLAIGINQSHEVIFKFTIPLDAVPQIYSYTLKLDSPRHYQDQLPVFYPGTLQVLAPIEQTKDLDYPSFTIDPLTDSKNPLEVRGGELIPFEITIYNRSHQVDRFYLNCSDLPEDWFKVIYPEIVTQGGIITSSSGLELNPEQSGQIQFQLTLPTTLKAGRISPTLRVYSANYGEDLVLLDLIHLKVPELHQLEIQLITQVGTVVEQRGWYQIQLHNRGNTTRQLQLDIIDTEGDHLCQYFLERSFIEIHPLEQILVNLYIDPPPAWQRPFTGRAFNFTSKIRDLQGFFLPISELPGVLLWKARPLWHLYLLILAILLLLGGLIGLTWWLLTKKPPQPEVISFTPQNTLYNAIDNQAIRLNWQISQPKQLAQLQLKGVSPEGKVISQPISYDFSQGIPASLQEFCTLGQTLLCINVPTDAFQAGDYQFQLILITQEESLQALPPVTTSIISILPIPKPSLLEFTATSSTYQKGVQGGIKLNWKVENFRFVKQLQLSVRSINSQKPLKTLIPSFVFQPQEANPIPPFLQPYCQAINKQLVCYDVPTPINQVGKFVFQLTLDPLYNPPHSSVSVQTLPIEVKAKPIPIEIVRFEIDGNPAPPIYRVNLAEKSFVSLLWQVKGSKTLQVDLLPVPGTVQPSGGLVYRLSAEPKTETIILTAIDAQGQKQSRSVMIETYLPPSPSQTNQGGTGIPGQPGQKEDSTTSAPKAGETSKGSSNTNTDAQSAQTTDQTTEKEKELLEPPPPPMTTEPQFR</sequence>
<dbReference type="KEGG" id="cyc:PCC7424_1749"/>
<dbReference type="eggNOG" id="COG1470">
    <property type="taxonomic scope" value="Bacteria"/>
</dbReference>
<organism evidence="3 4">
    <name type="scientific">Gloeothece citriformis (strain PCC 7424)</name>
    <name type="common">Cyanothece sp. (strain PCC 7424)</name>
    <dbReference type="NCBI Taxonomy" id="65393"/>
    <lineage>
        <taxon>Bacteria</taxon>
        <taxon>Bacillati</taxon>
        <taxon>Cyanobacteriota</taxon>
        <taxon>Cyanophyceae</taxon>
        <taxon>Oscillatoriophycideae</taxon>
        <taxon>Chroococcales</taxon>
        <taxon>Aphanothecaceae</taxon>
        <taxon>Gloeothece</taxon>
        <taxon>Gloeothece citriformis</taxon>
    </lineage>
</organism>